<keyword evidence="6" id="KW-1185">Reference proteome</keyword>
<evidence type="ECO:0000259" key="4">
    <source>
        <dbReference type="Pfam" id="PF05118"/>
    </source>
</evidence>
<dbReference type="Gene3D" id="2.60.120.330">
    <property type="entry name" value="B-lactam Antibiotic, Isopenicillin N Synthase, Chain"/>
    <property type="match status" value="1"/>
</dbReference>
<evidence type="ECO:0000256" key="2">
    <source>
        <dbReference type="ARBA" id="ARBA00022964"/>
    </source>
</evidence>
<evidence type="ECO:0000256" key="3">
    <source>
        <dbReference type="ARBA" id="ARBA00023002"/>
    </source>
</evidence>
<evidence type="ECO:0000256" key="1">
    <source>
        <dbReference type="ARBA" id="ARBA00007730"/>
    </source>
</evidence>
<dbReference type="InterPro" id="IPR011990">
    <property type="entry name" value="TPR-like_helical_dom_sf"/>
</dbReference>
<name>A0A1I6M751_9SPHN</name>
<sequence length="428" mass="47140">MTDADLQRLMQAATAAQRAGRRDEALRLFRAVIAVAEQPLALNVLGVDALGRRDWTEAAGLFRRAIAADPAAPELWMNLARCAREAGDKAGERRALEGALSIDRRHFMALVRMAELDEREGRMDSALTHWTGVLAMSQAIEAPSPSLTAVFDHARAFVAGHRASLASSIDEGMADVRGGLTRQERRRFDACMDHMLGRRAIFANACAGLHFPFLPADEYFDRAHFPWLDRLEAETPTIRAELEALLAMPEPGLSPYVEMPAGTPDNKWSSLNHRLSWGALHLWRHGRRIEANCARAPRTAAIIDRLPLAHLAGRTPTVFFSILQPGTRLPPHTGVSNIRAIIHLPLIVPPDGESVCGFRVGGETRGWREGEAFAFDDTIEHEAWNLSDAPRAILILDTWNPHLTAAERDLLARFADIAPAGEGQVAED</sequence>
<reference evidence="5 6" key="1">
    <citation type="submission" date="2016-10" db="EMBL/GenBank/DDBJ databases">
        <authorList>
            <person name="de Groot N.N."/>
        </authorList>
    </citation>
    <scope>NUCLEOTIDE SEQUENCE [LARGE SCALE GENOMIC DNA]</scope>
    <source>
        <strain evidence="5 6">S5-249</strain>
    </source>
</reference>
<dbReference type="SUPFAM" id="SSF51197">
    <property type="entry name" value="Clavaminate synthase-like"/>
    <property type="match status" value="1"/>
</dbReference>
<evidence type="ECO:0000313" key="6">
    <source>
        <dbReference type="Proteomes" id="UP000198824"/>
    </source>
</evidence>
<dbReference type="GO" id="GO:0051213">
    <property type="term" value="F:dioxygenase activity"/>
    <property type="evidence" value="ECO:0007669"/>
    <property type="project" value="UniProtKB-KW"/>
</dbReference>
<dbReference type="InterPro" id="IPR051821">
    <property type="entry name" value="Asp/Asn_beta-hydroxylase"/>
</dbReference>
<organism evidence="5 6">
    <name type="scientific">Sphingomonas jatrophae</name>
    <dbReference type="NCBI Taxonomy" id="1166337"/>
    <lineage>
        <taxon>Bacteria</taxon>
        <taxon>Pseudomonadati</taxon>
        <taxon>Pseudomonadota</taxon>
        <taxon>Alphaproteobacteria</taxon>
        <taxon>Sphingomonadales</taxon>
        <taxon>Sphingomonadaceae</taxon>
        <taxon>Sphingomonas</taxon>
    </lineage>
</organism>
<dbReference type="Gene3D" id="1.25.40.10">
    <property type="entry name" value="Tetratricopeptide repeat domain"/>
    <property type="match status" value="1"/>
</dbReference>
<dbReference type="GO" id="GO:0016020">
    <property type="term" value="C:membrane"/>
    <property type="evidence" value="ECO:0007669"/>
    <property type="project" value="TreeGrafter"/>
</dbReference>
<dbReference type="Proteomes" id="UP000198824">
    <property type="component" value="Unassembled WGS sequence"/>
</dbReference>
<dbReference type="STRING" id="1166337.SAMN05192580_3584"/>
<dbReference type="RefSeq" id="WP_207544640.1">
    <property type="nucleotide sequence ID" value="NZ_FOZG01000003.1"/>
</dbReference>
<dbReference type="PANTHER" id="PTHR46332:SF5">
    <property type="entry name" value="ASPARTATE BETA-HYDROXYLASE DOMAIN CONTAINING 2"/>
    <property type="match status" value="1"/>
</dbReference>
<feature type="domain" description="Aspartyl/asparaginy/proline hydroxylase" evidence="4">
    <location>
        <begin position="233"/>
        <end position="401"/>
    </location>
</feature>
<comment type="similarity">
    <text evidence="1">Belongs to the aspartyl/asparaginyl beta-hydroxylase family.</text>
</comment>
<evidence type="ECO:0000313" key="5">
    <source>
        <dbReference type="EMBL" id="SFS11453.1"/>
    </source>
</evidence>
<dbReference type="InterPro" id="IPR007803">
    <property type="entry name" value="Asp/Arg/Pro-Hydrxlase"/>
</dbReference>
<keyword evidence="2" id="KW-0223">Dioxygenase</keyword>
<gene>
    <name evidence="5" type="ORF">SAMN05192580_3584</name>
</gene>
<keyword evidence="3" id="KW-0560">Oxidoreductase</keyword>
<dbReference type="AlphaFoldDB" id="A0A1I6M751"/>
<accession>A0A1I6M751</accession>
<dbReference type="Pfam" id="PF05118">
    <property type="entry name" value="Asp_Arg_Hydrox"/>
    <property type="match status" value="1"/>
</dbReference>
<protein>
    <submittedName>
        <fullName evidence="5">Tetratricopeptide repeat-containing protein</fullName>
    </submittedName>
</protein>
<dbReference type="SUPFAM" id="SSF48452">
    <property type="entry name" value="TPR-like"/>
    <property type="match status" value="1"/>
</dbReference>
<dbReference type="Pfam" id="PF13432">
    <property type="entry name" value="TPR_16"/>
    <property type="match status" value="1"/>
</dbReference>
<dbReference type="PANTHER" id="PTHR46332">
    <property type="entry name" value="ASPARTATE BETA-HYDROXYLASE DOMAIN-CONTAINING PROTEIN 2"/>
    <property type="match status" value="1"/>
</dbReference>
<proteinExistence type="inferred from homology"/>
<dbReference type="InterPro" id="IPR027443">
    <property type="entry name" value="IPNS-like_sf"/>
</dbReference>
<dbReference type="EMBL" id="FOZG01000003">
    <property type="protein sequence ID" value="SFS11453.1"/>
    <property type="molecule type" value="Genomic_DNA"/>
</dbReference>